<dbReference type="AlphaFoldDB" id="A0A9X0YI89"/>
<name>A0A9X0YI89_9FLAO</name>
<evidence type="ECO:0000313" key="4">
    <source>
        <dbReference type="EMBL" id="MDQ0333929.1"/>
    </source>
</evidence>
<dbReference type="OrthoDB" id="1522982at2"/>
<sequence length="216" mass="23886">MSSILKQQKYLTVLVIFLFLCSTHGSAQIEEDVLRFELGIGLNQASESGFAESFTSKGLNLPTINVGAQYMFTEELGAKFDLGFNRLKGESSSSDFKINYTRLNLQGVYDYTDIVGLVDVKKLKFQVHAGPGFSFVRPLNTPYDTDQNYFNVIIGTEILYRLNGNSSVFFDVSYIHGFTDVETYSPTSAGFGAFNGSILTFTVGISLSLSGCYYCN</sequence>
<dbReference type="SUPFAM" id="SSF56925">
    <property type="entry name" value="OMPA-like"/>
    <property type="match status" value="1"/>
</dbReference>
<proteinExistence type="predicted"/>
<feature type="domain" description="Outer membrane protein beta-barrel" evidence="2">
    <location>
        <begin position="16"/>
        <end position="192"/>
    </location>
</feature>
<comment type="caution">
    <text evidence="3">The sequence shown here is derived from an EMBL/GenBank/DDBJ whole genome shotgun (WGS) entry which is preliminary data.</text>
</comment>
<dbReference type="Proteomes" id="UP001138672">
    <property type="component" value="Unassembled WGS sequence"/>
</dbReference>
<dbReference type="EMBL" id="JAUSUU010000001">
    <property type="protein sequence ID" value="MDQ0333929.1"/>
    <property type="molecule type" value="Genomic_DNA"/>
</dbReference>
<keyword evidence="1" id="KW-0732">Signal</keyword>
<dbReference type="Proteomes" id="UP001231587">
    <property type="component" value="Unassembled WGS sequence"/>
</dbReference>
<organism evidence="3 5">
    <name type="scientific">Formosa algae</name>
    <dbReference type="NCBI Taxonomy" id="225843"/>
    <lineage>
        <taxon>Bacteria</taxon>
        <taxon>Pseudomonadati</taxon>
        <taxon>Bacteroidota</taxon>
        <taxon>Flavobacteriia</taxon>
        <taxon>Flavobacteriales</taxon>
        <taxon>Flavobacteriaceae</taxon>
        <taxon>Formosa</taxon>
    </lineage>
</organism>
<gene>
    <name evidence="3" type="ORF">J2Z56_001058</name>
    <name evidence="4" type="ORF">J2Z57_000351</name>
</gene>
<reference evidence="3" key="1">
    <citation type="submission" date="2021-03" db="EMBL/GenBank/DDBJ databases">
        <title>Genomic Encyclopedia of Type Strains, Phase IV (KMG-IV): sequencing the most valuable type-strain genomes for metagenomic binning, comparative biology and taxonomic classification.</title>
        <authorList>
            <person name="Goeker M."/>
        </authorList>
    </citation>
    <scope>NUCLEOTIDE SEQUENCE</scope>
    <source>
        <strain evidence="3">DSM 15523</strain>
        <strain evidence="4 6">DSM 16476</strain>
    </source>
</reference>
<evidence type="ECO:0000259" key="2">
    <source>
        <dbReference type="Pfam" id="PF13505"/>
    </source>
</evidence>
<dbReference type="Gene3D" id="2.40.160.20">
    <property type="match status" value="1"/>
</dbReference>
<dbReference type="Pfam" id="PF13505">
    <property type="entry name" value="OMP_b-brl"/>
    <property type="match status" value="1"/>
</dbReference>
<protein>
    <recommendedName>
        <fullName evidence="2">Outer membrane protein beta-barrel domain-containing protein</fullName>
    </recommendedName>
</protein>
<accession>A0A9X0YI89</accession>
<evidence type="ECO:0000256" key="1">
    <source>
        <dbReference type="ARBA" id="ARBA00022729"/>
    </source>
</evidence>
<evidence type="ECO:0000313" key="3">
    <source>
        <dbReference type="EMBL" id="MBP1839152.1"/>
    </source>
</evidence>
<evidence type="ECO:0000313" key="6">
    <source>
        <dbReference type="Proteomes" id="UP001231587"/>
    </source>
</evidence>
<dbReference type="EMBL" id="JAGGJQ010000002">
    <property type="protein sequence ID" value="MBP1839152.1"/>
    <property type="molecule type" value="Genomic_DNA"/>
</dbReference>
<dbReference type="RefSeq" id="WP_057782300.1">
    <property type="nucleotide sequence ID" value="NZ_JAGGJQ010000002.1"/>
</dbReference>
<dbReference type="InterPro" id="IPR027385">
    <property type="entry name" value="Beta-barrel_OMP"/>
</dbReference>
<evidence type="ECO:0000313" key="5">
    <source>
        <dbReference type="Proteomes" id="UP001138672"/>
    </source>
</evidence>
<keyword evidence="6" id="KW-1185">Reference proteome</keyword>
<dbReference type="InterPro" id="IPR011250">
    <property type="entry name" value="OMP/PagP_B-barrel"/>
</dbReference>